<evidence type="ECO:0000313" key="6">
    <source>
        <dbReference type="Proteomes" id="UP000030101"/>
    </source>
</evidence>
<reference evidence="5 6" key="1">
    <citation type="submission" date="2014-08" db="EMBL/GenBank/DDBJ databases">
        <title>Porphyromonas canoris strain:OH2762 Genome sequencing.</title>
        <authorList>
            <person name="Wallis C."/>
            <person name="Deusch O."/>
            <person name="O'Flynn C."/>
            <person name="Davis I."/>
            <person name="Jospin G."/>
            <person name="Darling A.E."/>
            <person name="Coil D.A."/>
            <person name="Alexiev A."/>
            <person name="Horsfall A."/>
            <person name="Kirkwood N."/>
            <person name="Harris S."/>
            <person name="Eisen J.A."/>
        </authorList>
    </citation>
    <scope>NUCLEOTIDE SEQUENCE [LARGE SCALE GENOMIC DNA]</scope>
    <source>
        <strain evidence="6">COT-108 OH2762</strain>
    </source>
</reference>
<evidence type="ECO:0000256" key="4">
    <source>
        <dbReference type="SAM" id="SignalP"/>
    </source>
</evidence>
<organism evidence="5 6">
    <name type="scientific">Porphyromonas canoris</name>
    <dbReference type="NCBI Taxonomy" id="36875"/>
    <lineage>
        <taxon>Bacteria</taxon>
        <taxon>Pseudomonadati</taxon>
        <taxon>Bacteroidota</taxon>
        <taxon>Bacteroidia</taxon>
        <taxon>Bacteroidales</taxon>
        <taxon>Porphyromonadaceae</taxon>
        <taxon>Porphyromonas</taxon>
    </lineage>
</organism>
<dbReference type="EMBL" id="JQZV01000006">
    <property type="protein sequence ID" value="KGN92945.1"/>
    <property type="molecule type" value="Genomic_DNA"/>
</dbReference>
<feature type="chain" id="PRO_5045360737" description="Outer membrane protein beta-barrel domain-containing protein" evidence="4">
    <location>
        <begin position="28"/>
        <end position="337"/>
    </location>
</feature>
<dbReference type="SUPFAM" id="SSF56935">
    <property type="entry name" value="Porins"/>
    <property type="match status" value="1"/>
</dbReference>
<keyword evidence="2" id="KW-0472">Membrane</keyword>
<dbReference type="InterPro" id="IPR036942">
    <property type="entry name" value="Beta-barrel_TonB_sf"/>
</dbReference>
<keyword evidence="3" id="KW-0998">Cell outer membrane</keyword>
<evidence type="ECO:0000256" key="2">
    <source>
        <dbReference type="ARBA" id="ARBA00023136"/>
    </source>
</evidence>
<feature type="signal peptide" evidence="4">
    <location>
        <begin position="1"/>
        <end position="27"/>
    </location>
</feature>
<evidence type="ECO:0000256" key="3">
    <source>
        <dbReference type="ARBA" id="ARBA00023237"/>
    </source>
</evidence>
<evidence type="ECO:0000313" key="5">
    <source>
        <dbReference type="EMBL" id="KGN92945.1"/>
    </source>
</evidence>
<keyword evidence="6" id="KW-1185">Reference proteome</keyword>
<dbReference type="Gene3D" id="2.40.170.20">
    <property type="entry name" value="TonB-dependent receptor, beta-barrel domain"/>
    <property type="match status" value="1"/>
</dbReference>
<dbReference type="Proteomes" id="UP000030101">
    <property type="component" value="Unassembled WGS sequence"/>
</dbReference>
<comment type="caution">
    <text evidence="5">The sequence shown here is derived from an EMBL/GenBank/DDBJ whole genome shotgun (WGS) entry which is preliminary data.</text>
</comment>
<gene>
    <name evidence="5" type="ORF">HQ43_03485</name>
</gene>
<comment type="subcellular location">
    <subcellularLocation>
        <location evidence="1">Cell outer membrane</location>
    </subcellularLocation>
</comment>
<proteinExistence type="predicted"/>
<name>A0ABR4XMB2_9PORP</name>
<sequence>MKCSPFPKPFICLVLLAMTFIVTTAAAQTDSSIPTDTLKRKGIVGNKLPKDLEDALLKQVRKQIDDIRPTVDIAGIKQEGRRPMQGRFSGSQFGIPAFNFQLNSPKLLEVDWNGFRLESHASSHQWKDAFNTRHDSRTIGIDLKLRKELSWNNDLSMGQLSSFHLPTHQKFGEIYSGLSYTPTEKWILTGGVALGSYMGQTYINPRLHSQILLTQNLRLNLDGGASFFTLPYASQFSGREFYGGLRLQYTMDAGVYFYGSAASSFTSLPGYFPQRYGLLYSPVLGGGLGYNIPGCGPVELGVAYRYNPITNKAAPEVSLNIVGALMWIIKGIGTLLE</sequence>
<evidence type="ECO:0008006" key="7">
    <source>
        <dbReference type="Google" id="ProtNLM"/>
    </source>
</evidence>
<accession>A0ABR4XMB2</accession>
<evidence type="ECO:0000256" key="1">
    <source>
        <dbReference type="ARBA" id="ARBA00004442"/>
    </source>
</evidence>
<dbReference type="RefSeq" id="WP_036867213.1">
    <property type="nucleotide sequence ID" value="NZ_JQZV01000006.1"/>
</dbReference>
<keyword evidence="4" id="KW-0732">Signal</keyword>
<protein>
    <recommendedName>
        <fullName evidence="7">Outer membrane protein beta-barrel domain-containing protein</fullName>
    </recommendedName>
</protein>